<dbReference type="Pfam" id="PF10708">
    <property type="entry name" value="DUF2510"/>
    <property type="match status" value="2"/>
</dbReference>
<evidence type="ECO:0000313" key="2">
    <source>
        <dbReference type="EMBL" id="TQM27334.1"/>
    </source>
</evidence>
<feature type="domain" description="DUF2510" evidence="1">
    <location>
        <begin position="53"/>
        <end position="82"/>
    </location>
</feature>
<reference evidence="2 3" key="1">
    <citation type="submission" date="2019-06" db="EMBL/GenBank/DDBJ databases">
        <title>Sequencing the genomes of 1000 actinobacteria strains.</title>
        <authorList>
            <person name="Klenk H.-P."/>
        </authorList>
    </citation>
    <scope>NUCLEOTIDE SEQUENCE [LARGE SCALE GENOMIC DNA]</scope>
    <source>
        <strain evidence="2 3">DSM 105492</strain>
    </source>
</reference>
<sequence>MATQPAPGWYDDGTGKQRWWDGTHWTDQYIDLRETDIELRSDAGTVGAGHAQAGWYDDQRGRTRWWDGRQWTHDVRYSGEQQGFAGIVIDGRWIHLGDLSQPVSEVTAGVATGDALLRDPAFTRTASERRLFGAAGPITPRTLNRAIVRTLPHLVISGTAQVWAVPFSPGHETAAERFAMWVRSSADHYRYR</sequence>
<comment type="caution">
    <text evidence="2">The sequence shown here is derived from an EMBL/GenBank/DDBJ whole genome shotgun (WGS) entry which is preliminary data.</text>
</comment>
<dbReference type="RefSeq" id="WP_246093396.1">
    <property type="nucleotide sequence ID" value="NZ_BAABLH010000004.1"/>
</dbReference>
<proteinExistence type="predicted"/>
<protein>
    <submittedName>
        <fullName evidence="2">Uncharacterized protein DUF2510</fullName>
    </submittedName>
</protein>
<evidence type="ECO:0000313" key="3">
    <source>
        <dbReference type="Proteomes" id="UP000320235"/>
    </source>
</evidence>
<keyword evidence="3" id="KW-1185">Reference proteome</keyword>
<gene>
    <name evidence="2" type="ORF">FB391_1346</name>
</gene>
<evidence type="ECO:0000259" key="1">
    <source>
        <dbReference type="Pfam" id="PF10708"/>
    </source>
</evidence>
<organism evidence="2 3">
    <name type="scientific">Microbacterium kyungheense</name>
    <dbReference type="NCBI Taxonomy" id="1263636"/>
    <lineage>
        <taxon>Bacteria</taxon>
        <taxon>Bacillati</taxon>
        <taxon>Actinomycetota</taxon>
        <taxon>Actinomycetes</taxon>
        <taxon>Micrococcales</taxon>
        <taxon>Microbacteriaceae</taxon>
        <taxon>Microbacterium</taxon>
    </lineage>
</organism>
<accession>A0A543F0H6</accession>
<dbReference type="EMBL" id="VFPE01000002">
    <property type="protein sequence ID" value="TQM27334.1"/>
    <property type="molecule type" value="Genomic_DNA"/>
</dbReference>
<name>A0A543F0H6_9MICO</name>
<dbReference type="InterPro" id="IPR018929">
    <property type="entry name" value="DUF2510"/>
</dbReference>
<dbReference type="Proteomes" id="UP000320235">
    <property type="component" value="Unassembled WGS sequence"/>
</dbReference>
<feature type="domain" description="DUF2510" evidence="1">
    <location>
        <begin position="7"/>
        <end position="30"/>
    </location>
</feature>
<dbReference type="AlphaFoldDB" id="A0A543F0H6"/>